<reference evidence="2" key="1">
    <citation type="journal article" date="2023" name="Nat. Plants">
        <title>Single-cell RNA sequencing provides a high-resolution roadmap for understanding the multicellular compartmentation of specialized metabolism.</title>
        <authorList>
            <person name="Sun S."/>
            <person name="Shen X."/>
            <person name="Li Y."/>
            <person name="Li Y."/>
            <person name="Wang S."/>
            <person name="Li R."/>
            <person name="Zhang H."/>
            <person name="Shen G."/>
            <person name="Guo B."/>
            <person name="Wei J."/>
            <person name="Xu J."/>
            <person name="St-Pierre B."/>
            <person name="Chen S."/>
            <person name="Sun C."/>
        </authorList>
    </citation>
    <scope>NUCLEOTIDE SEQUENCE [LARGE SCALE GENOMIC DNA]</scope>
</reference>
<keyword evidence="2" id="KW-1185">Reference proteome</keyword>
<evidence type="ECO:0000313" key="2">
    <source>
        <dbReference type="Proteomes" id="UP001060085"/>
    </source>
</evidence>
<name>A0ACC0BWL2_CATRO</name>
<dbReference type="EMBL" id="CM044702">
    <property type="protein sequence ID" value="KAI5677092.1"/>
    <property type="molecule type" value="Genomic_DNA"/>
</dbReference>
<protein>
    <submittedName>
        <fullName evidence="1">Uncharacterized protein</fullName>
    </submittedName>
</protein>
<evidence type="ECO:0000313" key="1">
    <source>
        <dbReference type="EMBL" id="KAI5677092.1"/>
    </source>
</evidence>
<accession>A0ACC0BWL2</accession>
<dbReference type="Proteomes" id="UP001060085">
    <property type="component" value="Linkage Group LG02"/>
</dbReference>
<comment type="caution">
    <text evidence="1">The sequence shown here is derived from an EMBL/GenBank/DDBJ whole genome shotgun (WGS) entry which is preliminary data.</text>
</comment>
<gene>
    <name evidence="1" type="ORF">M9H77_08042</name>
</gene>
<sequence length="162" mass="18176">MLTGYRNIGMVISILRGSSFEVDNHMVSSNLCDKVSITVETSDMEGHSEKSLWRFTLSLLKLRMEVSEIFVVDSAKDEEAGKIKIVCPAPMETYVLCEKARVTLEAMGVEENSNKSRRRFTRLLLKPVEQASKISIVDGRKGEESKKVIVCPTVRLLDMGSF</sequence>
<organism evidence="1 2">
    <name type="scientific">Catharanthus roseus</name>
    <name type="common">Madagascar periwinkle</name>
    <name type="synonym">Vinca rosea</name>
    <dbReference type="NCBI Taxonomy" id="4058"/>
    <lineage>
        <taxon>Eukaryota</taxon>
        <taxon>Viridiplantae</taxon>
        <taxon>Streptophyta</taxon>
        <taxon>Embryophyta</taxon>
        <taxon>Tracheophyta</taxon>
        <taxon>Spermatophyta</taxon>
        <taxon>Magnoliopsida</taxon>
        <taxon>eudicotyledons</taxon>
        <taxon>Gunneridae</taxon>
        <taxon>Pentapetalae</taxon>
        <taxon>asterids</taxon>
        <taxon>lamiids</taxon>
        <taxon>Gentianales</taxon>
        <taxon>Apocynaceae</taxon>
        <taxon>Rauvolfioideae</taxon>
        <taxon>Vinceae</taxon>
        <taxon>Catharanthinae</taxon>
        <taxon>Catharanthus</taxon>
    </lineage>
</organism>
<proteinExistence type="predicted"/>